<feature type="compositionally biased region" description="Low complexity" evidence="1">
    <location>
        <begin position="662"/>
        <end position="673"/>
    </location>
</feature>
<evidence type="ECO:0000256" key="1">
    <source>
        <dbReference type="SAM" id="MobiDB-lite"/>
    </source>
</evidence>
<evidence type="ECO:0000313" key="2">
    <source>
        <dbReference type="EMBL" id="PPR02148.1"/>
    </source>
</evidence>
<feature type="compositionally biased region" description="Polar residues" evidence="1">
    <location>
        <begin position="145"/>
        <end position="171"/>
    </location>
</feature>
<accession>A0A409YGM6</accession>
<feature type="region of interest" description="Disordered" evidence="1">
    <location>
        <begin position="556"/>
        <end position="706"/>
    </location>
</feature>
<organism evidence="2 3">
    <name type="scientific">Panaeolus cyanescens</name>
    <dbReference type="NCBI Taxonomy" id="181874"/>
    <lineage>
        <taxon>Eukaryota</taxon>
        <taxon>Fungi</taxon>
        <taxon>Dikarya</taxon>
        <taxon>Basidiomycota</taxon>
        <taxon>Agaricomycotina</taxon>
        <taxon>Agaricomycetes</taxon>
        <taxon>Agaricomycetidae</taxon>
        <taxon>Agaricales</taxon>
        <taxon>Agaricineae</taxon>
        <taxon>Galeropsidaceae</taxon>
        <taxon>Panaeolus</taxon>
    </lineage>
</organism>
<gene>
    <name evidence="2" type="ORF">CVT24_011398</name>
</gene>
<feature type="compositionally biased region" description="Basic and acidic residues" evidence="1">
    <location>
        <begin position="47"/>
        <end position="61"/>
    </location>
</feature>
<feature type="region of interest" description="Disordered" evidence="1">
    <location>
        <begin position="282"/>
        <end position="383"/>
    </location>
</feature>
<protein>
    <submittedName>
        <fullName evidence="2">Uncharacterized protein</fullName>
    </submittedName>
</protein>
<comment type="caution">
    <text evidence="2">The sequence shown here is derived from an EMBL/GenBank/DDBJ whole genome shotgun (WGS) entry which is preliminary data.</text>
</comment>
<feature type="region of interest" description="Disordered" evidence="1">
    <location>
        <begin position="124"/>
        <end position="251"/>
    </location>
</feature>
<dbReference type="InParanoid" id="A0A409YGM6"/>
<feature type="compositionally biased region" description="Basic and acidic residues" evidence="1">
    <location>
        <begin position="135"/>
        <end position="144"/>
    </location>
</feature>
<feature type="region of interest" description="Disordered" evidence="1">
    <location>
        <begin position="47"/>
        <end position="76"/>
    </location>
</feature>
<reference evidence="2 3" key="1">
    <citation type="journal article" date="2018" name="Evol. Lett.">
        <title>Horizontal gene cluster transfer increased hallucinogenic mushroom diversity.</title>
        <authorList>
            <person name="Reynolds H.T."/>
            <person name="Vijayakumar V."/>
            <person name="Gluck-Thaler E."/>
            <person name="Korotkin H.B."/>
            <person name="Matheny P.B."/>
            <person name="Slot J.C."/>
        </authorList>
    </citation>
    <scope>NUCLEOTIDE SEQUENCE [LARGE SCALE GENOMIC DNA]</scope>
    <source>
        <strain evidence="2 3">2629</strain>
    </source>
</reference>
<dbReference type="AlphaFoldDB" id="A0A409YGM6"/>
<feature type="compositionally biased region" description="Basic and acidic residues" evidence="1">
    <location>
        <begin position="342"/>
        <end position="355"/>
    </location>
</feature>
<evidence type="ECO:0000313" key="3">
    <source>
        <dbReference type="Proteomes" id="UP000284842"/>
    </source>
</evidence>
<dbReference type="EMBL" id="NHTK01001186">
    <property type="protein sequence ID" value="PPR02148.1"/>
    <property type="molecule type" value="Genomic_DNA"/>
</dbReference>
<feature type="compositionally biased region" description="Basic residues" evidence="1">
    <location>
        <begin position="367"/>
        <end position="378"/>
    </location>
</feature>
<feature type="compositionally biased region" description="Polar residues" evidence="1">
    <location>
        <begin position="559"/>
        <end position="573"/>
    </location>
</feature>
<proteinExistence type="predicted"/>
<dbReference type="OrthoDB" id="10660443at2759"/>
<keyword evidence="3" id="KW-1185">Reference proteome</keyword>
<feature type="compositionally biased region" description="Low complexity" evidence="1">
    <location>
        <begin position="644"/>
        <end position="653"/>
    </location>
</feature>
<dbReference type="Proteomes" id="UP000284842">
    <property type="component" value="Unassembled WGS sequence"/>
</dbReference>
<sequence length="706" mass="78833">MRSSLMPEDTNQYFRCVYFDDEICPICYQPLRLDFLVHVRDTTRRLRDPHYHHHSPNEPRRSAHQSANTYSTRKPEYPSYDLVARLESVIAQIHNETPTPTLSRIRHEAEFFLRWQPRFMTHKSRHEYPATAATRPDHDRKGDQTSHSPQTTNDANADSVSTTRNSLNNRRGVTILGTQFEDQDRPQWPPRGQRSSEHHSENGQGDHVLNAPMPRQSSLPPSDIEDPTSFPPTRERHNTSTTPSDPALYERSSHRADNIQASSHDTPGFDSAIRPKLHINIPQGPTFRALSSYDPSPHQARPWRSAQRRSESYPTSPFYDTNDHPRASHVATRCRSPNCTSRPEDDGTETERDDVSEAGPTHSIQVKMKKRAKLKGKARASSPGYFDVSASNAESGRANYSTNRPTLSRCWDPLFMNPRFPSLFTPFLNTHLSSMASDSFLETQTVRIHRRAVVEERSPVDEQQDNYRLNASLEMSPPREVPIGIDIKPPGPILRTPGSLSDRTLSTLYFPSPYTSPRFTEMASFHRRSDRRPRPSSSKLTLNLDLLHIQSAQDGYLSEGSSNGAVSSATAVQASPRHPLATIPVDDSLPLSSPQSHHVHFSESAAEERSGRDQGLVPIPPEPCTPPDRRNTSMSNNPSTINGSQQSSSSQTSKKVKIVAASPSTSSPGSSSKPSHHGDPVGTTSVGNVKGKARHRSPVVIDDADE</sequence>
<feature type="compositionally biased region" description="Polar residues" evidence="1">
    <location>
        <begin position="632"/>
        <end position="643"/>
    </location>
</feature>
<name>A0A409YGM6_9AGAR</name>